<proteinExistence type="predicted"/>
<name>A0A328UAW9_9FIRM</name>
<keyword evidence="2" id="KW-1185">Reference proteome</keyword>
<dbReference type="PIRSF" id="PIRSF011570">
    <property type="entry name" value="SpoVAD"/>
    <property type="match status" value="1"/>
</dbReference>
<dbReference type="AlphaFoldDB" id="A0A328UAW9"/>
<sequence length="346" mass="36635">MVKRIGKYTLQMENGPVIMGFGSIGGRKEGEGPLGKYFDQCYEDTTLGESSWEKSESRLQTEAVEVALHKAKCSASEINYIFAGDLLNQCISSTFGLRGLGIPFLGQYGACSTMAQTLALAGVFVETGAAERAAAVTSSHFCSAERQFRLPLEYGGQRAPTSQWTATASGALIVGRKPSAFRGPKYVRIREVLFGRIADLGIKDANNMGAAMAPAAAQTLIDYLNDTGAAPKDFDLIMTGDLGQVGCDLMEQLVRDDGLDIGGIHNDGGLMLYDRKNQDVHAGGSGCGCSGGVLCSLVLNRMEQGTLDNVLFIATGALMSTTSSQQGESIPGVAHLVHLQACPVEE</sequence>
<dbReference type="Pfam" id="PF07451">
    <property type="entry name" value="SpoVAD"/>
    <property type="match status" value="1"/>
</dbReference>
<dbReference type="Proteomes" id="UP000249377">
    <property type="component" value="Unassembled WGS sequence"/>
</dbReference>
<comment type="caution">
    <text evidence="1">The sequence shown here is derived from an EMBL/GenBank/DDBJ whole genome shotgun (WGS) entry which is preliminary data.</text>
</comment>
<dbReference type="InterPro" id="IPR038369">
    <property type="entry name" value="SpoVAD_sf"/>
</dbReference>
<dbReference type="SUPFAM" id="SSF53901">
    <property type="entry name" value="Thiolase-like"/>
    <property type="match status" value="1"/>
</dbReference>
<dbReference type="EMBL" id="QLYR01000006">
    <property type="protein sequence ID" value="RAQ28235.1"/>
    <property type="molecule type" value="Genomic_DNA"/>
</dbReference>
<dbReference type="GO" id="GO:0016746">
    <property type="term" value="F:acyltransferase activity"/>
    <property type="evidence" value="ECO:0007669"/>
    <property type="project" value="InterPro"/>
</dbReference>
<reference evidence="1 2" key="1">
    <citation type="submission" date="2018-06" db="EMBL/GenBank/DDBJ databases">
        <title>Noncontiguous genome sequence of Ruminococcaceae bacterium ASD2818.</title>
        <authorList>
            <person name="Chaplin A.V."/>
            <person name="Sokolova S.R."/>
            <person name="Kochetkova T.O."/>
            <person name="Goltsov A.Y."/>
            <person name="Trofimov D.Y."/>
            <person name="Efimov B.A."/>
        </authorList>
    </citation>
    <scope>NUCLEOTIDE SEQUENCE [LARGE SCALE GENOMIC DNA]</scope>
    <source>
        <strain evidence="1 2">ASD2818</strain>
    </source>
</reference>
<protein>
    <submittedName>
        <fullName evidence="1">Stage V sporulation protein AD</fullName>
    </submittedName>
</protein>
<dbReference type="Gene3D" id="3.40.47.40">
    <property type="entry name" value="Stage V sporulation protein AD"/>
    <property type="match status" value="1"/>
</dbReference>
<evidence type="ECO:0000313" key="2">
    <source>
        <dbReference type="Proteomes" id="UP000249377"/>
    </source>
</evidence>
<evidence type="ECO:0000313" key="1">
    <source>
        <dbReference type="EMBL" id="RAQ28235.1"/>
    </source>
</evidence>
<dbReference type="InterPro" id="IPR010894">
    <property type="entry name" value="SpoVAD"/>
</dbReference>
<organism evidence="1 2">
    <name type="scientific">Hydrogeniiclostridium mannosilyticum</name>
    <dbReference type="NCBI Taxonomy" id="2764322"/>
    <lineage>
        <taxon>Bacteria</taxon>
        <taxon>Bacillati</taxon>
        <taxon>Bacillota</taxon>
        <taxon>Clostridia</taxon>
        <taxon>Eubacteriales</taxon>
        <taxon>Acutalibacteraceae</taxon>
        <taxon>Hydrogeniiclostridium</taxon>
    </lineage>
</organism>
<gene>
    <name evidence="1" type="ORF">DPQ25_09515</name>
</gene>
<dbReference type="NCBIfam" id="NF006160">
    <property type="entry name" value="PRK08304.1"/>
    <property type="match status" value="1"/>
</dbReference>
<accession>A0A328UAW9</accession>
<dbReference type="InterPro" id="IPR016039">
    <property type="entry name" value="Thiolase-like"/>
</dbReference>
<dbReference type="RefSeq" id="WP_112332947.1">
    <property type="nucleotide sequence ID" value="NZ_JADPHD010000008.1"/>
</dbReference>